<dbReference type="GO" id="GO:0002020">
    <property type="term" value="F:protease binding"/>
    <property type="evidence" value="ECO:0007669"/>
    <property type="project" value="TreeGrafter"/>
</dbReference>
<sequence length="223" mass="26218">MKSFIVYLFVAAIFASLAVLICECCSCMPIHPQEHYCRSDFVILARVRRELGYNRNSGDRVYKTRIRKEFKMSDKAREALKSGRILTSWDEATCGVKFDVGKTYLITGRVVHLHARVSLCGMINIPWNKFTKRQRKGLRMMYGRGCQCKIQQCRNYYHDGIKKKSCYPSKNSCPWFNWSPDLSDCYSRYGFCLSSVRNRQCRWVRNNDLLECNRNLYNTTKFV</sequence>
<name>A0A7F5RNA9_AGRPL</name>
<evidence type="ECO:0000256" key="7">
    <source>
        <dbReference type="ARBA" id="ARBA00023215"/>
    </source>
</evidence>
<comment type="similarity">
    <text evidence="2">Belongs to the protease inhibitor I35 (TIMP) family.</text>
</comment>
<feature type="binding site" evidence="8">
    <location>
        <position position="25"/>
    </location>
    <ligand>
        <name>Zn(2+)</name>
        <dbReference type="ChEBI" id="CHEBI:29105"/>
        <note>ligand shared with metalloproteinase partner</note>
    </ligand>
</feature>
<dbReference type="Pfam" id="PF00965">
    <property type="entry name" value="TIMP"/>
    <property type="match status" value="1"/>
</dbReference>
<keyword evidence="5" id="KW-0646">Protease inhibitor</keyword>
<evidence type="ECO:0000256" key="6">
    <source>
        <dbReference type="ARBA" id="ARBA00023157"/>
    </source>
</evidence>
<dbReference type="Gene3D" id="3.90.370.10">
    <property type="entry name" value="Tissue inhibitor of metalloproteinase-1. Chain B, domain 1"/>
    <property type="match status" value="1"/>
</dbReference>
<dbReference type="KEGG" id="apln:108744965"/>
<feature type="disulfide bond" evidence="9">
    <location>
        <begin position="25"/>
        <end position="94"/>
    </location>
</feature>
<keyword evidence="12" id="KW-1185">Reference proteome</keyword>
<keyword evidence="4" id="KW-0483">Metalloprotease inhibitor</keyword>
<evidence type="ECO:0000256" key="2">
    <source>
        <dbReference type="ARBA" id="ARBA00011027"/>
    </source>
</evidence>
<dbReference type="GO" id="GO:0008191">
    <property type="term" value="F:metalloendopeptidase inhibitor activity"/>
    <property type="evidence" value="ECO:0007669"/>
    <property type="project" value="InterPro"/>
</dbReference>
<keyword evidence="3" id="KW-0964">Secreted</keyword>
<dbReference type="AlphaFoldDB" id="A0A7F5RNA9"/>
<dbReference type="CDD" id="cd03577">
    <property type="entry name" value="NTR_TIMP_like"/>
    <property type="match status" value="1"/>
</dbReference>
<feature type="disulfide bond" evidence="9">
    <location>
        <begin position="148"/>
        <end position="201"/>
    </location>
</feature>
<dbReference type="InterPro" id="IPR001820">
    <property type="entry name" value="TIMP"/>
</dbReference>
<feature type="disulfide bond" evidence="9">
    <location>
        <begin position="37"/>
        <end position="146"/>
    </location>
</feature>
<dbReference type="GO" id="GO:0031012">
    <property type="term" value="C:extracellular matrix"/>
    <property type="evidence" value="ECO:0007669"/>
    <property type="project" value="TreeGrafter"/>
</dbReference>
<evidence type="ECO:0000256" key="9">
    <source>
        <dbReference type="PIRSR" id="PIRSR601820-3"/>
    </source>
</evidence>
<evidence type="ECO:0000256" key="5">
    <source>
        <dbReference type="ARBA" id="ARBA00022690"/>
    </source>
</evidence>
<evidence type="ECO:0000313" key="14">
    <source>
        <dbReference type="RefSeq" id="XP_025837515.1"/>
    </source>
</evidence>
<keyword evidence="8" id="KW-0862">Zinc</keyword>
<dbReference type="InterPro" id="IPR027465">
    <property type="entry name" value="TIMP_C"/>
</dbReference>
<dbReference type="Proteomes" id="UP000192223">
    <property type="component" value="Unplaced"/>
</dbReference>
<dbReference type="RefSeq" id="XP_025837515.1">
    <property type="nucleotide sequence ID" value="XM_025981730.1"/>
</dbReference>
<keyword evidence="6 9" id="KW-1015">Disulfide bond</keyword>
<evidence type="ECO:0000313" key="12">
    <source>
        <dbReference type="Proteomes" id="UP000192223"/>
    </source>
</evidence>
<dbReference type="CTD" id="41248"/>
<evidence type="ECO:0000256" key="10">
    <source>
        <dbReference type="SAM" id="SignalP"/>
    </source>
</evidence>
<feature type="disulfide bond" evidence="9">
    <location>
        <begin position="27"/>
        <end position="120"/>
    </location>
</feature>
<evidence type="ECO:0000313" key="13">
    <source>
        <dbReference type="RefSeq" id="XP_025837514.1"/>
    </source>
</evidence>
<reference evidence="13 14" key="1">
    <citation type="submission" date="2025-04" db="UniProtKB">
        <authorList>
            <consortium name="RefSeq"/>
        </authorList>
    </citation>
    <scope>IDENTIFICATION</scope>
    <source>
        <tissue evidence="13 14">Entire body</tissue>
    </source>
</reference>
<dbReference type="InterPro" id="IPR008993">
    <property type="entry name" value="TIMP-like_OB-fold"/>
</dbReference>
<dbReference type="PROSITE" id="PS50189">
    <property type="entry name" value="NTR"/>
    <property type="match status" value="1"/>
</dbReference>
<keyword evidence="10" id="KW-0732">Signal</keyword>
<keyword evidence="7" id="KW-0481">Metalloenzyme inhibitor</keyword>
<feature type="signal peptide" evidence="10">
    <location>
        <begin position="1"/>
        <end position="27"/>
    </location>
</feature>
<evidence type="ECO:0000259" key="11">
    <source>
        <dbReference type="PROSITE" id="PS50189"/>
    </source>
</evidence>
<dbReference type="SMART" id="SM00206">
    <property type="entry name" value="NTR"/>
    <property type="match status" value="1"/>
</dbReference>
<feature type="domain" description="NTR" evidence="11">
    <location>
        <begin position="25"/>
        <end position="146"/>
    </location>
</feature>
<proteinExistence type="inferred from homology"/>
<dbReference type="GO" id="GO:0046872">
    <property type="term" value="F:metal ion binding"/>
    <property type="evidence" value="ECO:0007669"/>
    <property type="project" value="UniProtKB-KW"/>
</dbReference>
<dbReference type="InterPro" id="IPR001134">
    <property type="entry name" value="Netrin_domain"/>
</dbReference>
<dbReference type="GeneID" id="108744965"/>
<evidence type="ECO:0000256" key="4">
    <source>
        <dbReference type="ARBA" id="ARBA00022608"/>
    </source>
</evidence>
<dbReference type="GO" id="GO:0051045">
    <property type="term" value="P:negative regulation of membrane protein ectodomain proteolysis"/>
    <property type="evidence" value="ECO:0007669"/>
    <property type="project" value="TreeGrafter"/>
</dbReference>
<feature type="chain" id="PRO_5044657304" evidence="10">
    <location>
        <begin position="28"/>
        <end position="223"/>
    </location>
</feature>
<dbReference type="Gene3D" id="2.40.50.120">
    <property type="match status" value="1"/>
</dbReference>
<comment type="subcellular location">
    <subcellularLocation>
        <location evidence="1">Secreted</location>
    </subcellularLocation>
</comment>
<evidence type="ECO:0000256" key="1">
    <source>
        <dbReference type="ARBA" id="ARBA00004613"/>
    </source>
</evidence>
<dbReference type="OrthoDB" id="6041373at2759"/>
<protein>
    <submittedName>
        <fullName evidence="13 14">Tissue inhibitor of metalloproteinase</fullName>
    </submittedName>
</protein>
<dbReference type="RefSeq" id="XP_025837514.1">
    <property type="nucleotide sequence ID" value="XM_025981729.1"/>
</dbReference>
<dbReference type="SUPFAM" id="SSF50242">
    <property type="entry name" value="TIMP-like"/>
    <property type="match status" value="1"/>
</dbReference>
<organism evidence="12 13">
    <name type="scientific">Agrilus planipennis</name>
    <name type="common">Emerald ash borer</name>
    <name type="synonym">Agrilus marcopoli</name>
    <dbReference type="NCBI Taxonomy" id="224129"/>
    <lineage>
        <taxon>Eukaryota</taxon>
        <taxon>Metazoa</taxon>
        <taxon>Ecdysozoa</taxon>
        <taxon>Arthropoda</taxon>
        <taxon>Hexapoda</taxon>
        <taxon>Insecta</taxon>
        <taxon>Pterygota</taxon>
        <taxon>Neoptera</taxon>
        <taxon>Endopterygota</taxon>
        <taxon>Coleoptera</taxon>
        <taxon>Polyphaga</taxon>
        <taxon>Elateriformia</taxon>
        <taxon>Buprestoidea</taxon>
        <taxon>Buprestidae</taxon>
        <taxon>Agrilinae</taxon>
        <taxon>Agrilus</taxon>
    </lineage>
</organism>
<feature type="disulfide bond" evidence="9">
    <location>
        <begin position="173"/>
        <end position="192"/>
    </location>
</feature>
<dbReference type="PANTHER" id="PTHR11844:SF33">
    <property type="entry name" value="TISSUE INHIBITOR OF METALLOPROTEINASE"/>
    <property type="match status" value="1"/>
</dbReference>
<keyword evidence="8" id="KW-0479">Metal-binding</keyword>
<evidence type="ECO:0000256" key="8">
    <source>
        <dbReference type="PIRSR" id="PIRSR601820-1"/>
    </source>
</evidence>
<accession>A0A7F5RNA9</accession>
<gene>
    <name evidence="13 14" type="primary">LOC108744965</name>
</gene>
<dbReference type="PANTHER" id="PTHR11844">
    <property type="entry name" value="METALLOPROTEASE INHIBITOR"/>
    <property type="match status" value="1"/>
</dbReference>
<dbReference type="GO" id="GO:0005615">
    <property type="term" value="C:extracellular space"/>
    <property type="evidence" value="ECO:0007669"/>
    <property type="project" value="TreeGrafter"/>
</dbReference>
<evidence type="ECO:0000256" key="3">
    <source>
        <dbReference type="ARBA" id="ARBA00022525"/>
    </source>
</evidence>